<dbReference type="EMBL" id="JACCEM010000010">
    <property type="protein sequence ID" value="NYT51165.1"/>
    <property type="molecule type" value="Genomic_DNA"/>
</dbReference>
<sequence>MTAWANATRADASAVALPGRAAYATVNMPPPTEALVMLKATWRPWNSSSRSTVAGLSGKIALTAPPATDISRQL</sequence>
<dbReference type="Proteomes" id="UP000559809">
    <property type="component" value="Unassembled WGS sequence"/>
</dbReference>
<evidence type="ECO:0000313" key="1">
    <source>
        <dbReference type="EMBL" id="NYT51165.1"/>
    </source>
</evidence>
<gene>
    <name evidence="1" type="ORF">H0A72_17765</name>
</gene>
<proteinExistence type="predicted"/>
<reference evidence="1 2" key="1">
    <citation type="submission" date="2020-07" db="EMBL/GenBank/DDBJ databases">
        <title>Taxonomic revisions and descriptions of new bacterial species based on genomic comparisons in the high-G+C-content subgroup of the family Alcaligenaceae.</title>
        <authorList>
            <person name="Szabo A."/>
            <person name="Felfoldi T."/>
        </authorList>
    </citation>
    <scope>NUCLEOTIDE SEQUENCE [LARGE SCALE GENOMIC DNA]</scope>
    <source>
        <strain evidence="1 2">LMG 24012</strain>
    </source>
</reference>
<accession>A0A853FYM9</accession>
<keyword evidence="2" id="KW-1185">Reference proteome</keyword>
<comment type="caution">
    <text evidence="1">The sequence shown here is derived from an EMBL/GenBank/DDBJ whole genome shotgun (WGS) entry which is preliminary data.</text>
</comment>
<evidence type="ECO:0000313" key="2">
    <source>
        <dbReference type="Proteomes" id="UP000559809"/>
    </source>
</evidence>
<dbReference type="AlphaFoldDB" id="A0A853FYM9"/>
<name>A0A853FYM9_9BURK</name>
<protein>
    <submittedName>
        <fullName evidence="1">Uncharacterized protein</fullName>
    </submittedName>
</protein>
<organism evidence="1 2">
    <name type="scientific">Parapusillimonas granuli</name>
    <dbReference type="NCBI Taxonomy" id="380911"/>
    <lineage>
        <taxon>Bacteria</taxon>
        <taxon>Pseudomonadati</taxon>
        <taxon>Pseudomonadota</taxon>
        <taxon>Betaproteobacteria</taxon>
        <taxon>Burkholderiales</taxon>
        <taxon>Alcaligenaceae</taxon>
        <taxon>Parapusillimonas</taxon>
    </lineage>
</organism>